<feature type="domain" description="CxC1-like cysteine cluster associated with KDZ transposases" evidence="3">
    <location>
        <begin position="187"/>
        <end position="288"/>
    </location>
</feature>
<evidence type="ECO:0000313" key="5">
    <source>
        <dbReference type="Proteomes" id="UP000324748"/>
    </source>
</evidence>
<protein>
    <recommendedName>
        <fullName evidence="3">CxC1-like cysteine cluster associated with KDZ transposases domain-containing protein</fullName>
    </recommendedName>
</protein>
<feature type="region of interest" description="Disordered" evidence="2">
    <location>
        <begin position="1"/>
        <end position="67"/>
    </location>
</feature>
<feature type="compositionally biased region" description="Basic and acidic residues" evidence="2">
    <location>
        <begin position="50"/>
        <end position="67"/>
    </location>
</feature>
<dbReference type="InterPro" id="IPR040521">
    <property type="entry name" value="KDZ"/>
</dbReference>
<dbReference type="EMBL" id="VSWC01000028">
    <property type="protein sequence ID" value="KAA1108202.1"/>
    <property type="molecule type" value="Genomic_DNA"/>
</dbReference>
<keyword evidence="1" id="KW-0175">Coiled coil</keyword>
<dbReference type="PANTHER" id="PTHR33096">
    <property type="entry name" value="CXC2 DOMAIN-CONTAINING PROTEIN"/>
    <property type="match status" value="1"/>
</dbReference>
<dbReference type="Proteomes" id="UP000324748">
    <property type="component" value="Unassembled WGS sequence"/>
</dbReference>
<gene>
    <name evidence="4" type="ORF">PGT21_003672</name>
</gene>
<dbReference type="Pfam" id="PF18802">
    <property type="entry name" value="CxC1"/>
    <property type="match status" value="1"/>
</dbReference>
<feature type="region of interest" description="Disordered" evidence="2">
    <location>
        <begin position="410"/>
        <end position="430"/>
    </location>
</feature>
<dbReference type="Pfam" id="PF18758">
    <property type="entry name" value="KDZ"/>
    <property type="match status" value="1"/>
</dbReference>
<name>A0A5B0Q540_PUCGR</name>
<proteinExistence type="predicted"/>
<feature type="compositionally biased region" description="Polar residues" evidence="2">
    <location>
        <begin position="1"/>
        <end position="33"/>
    </location>
</feature>
<feature type="compositionally biased region" description="Acidic residues" evidence="2">
    <location>
        <begin position="996"/>
        <end position="1008"/>
    </location>
</feature>
<organism evidence="4 5">
    <name type="scientific">Puccinia graminis f. sp. tritici</name>
    <dbReference type="NCBI Taxonomy" id="56615"/>
    <lineage>
        <taxon>Eukaryota</taxon>
        <taxon>Fungi</taxon>
        <taxon>Dikarya</taxon>
        <taxon>Basidiomycota</taxon>
        <taxon>Pucciniomycotina</taxon>
        <taxon>Pucciniomycetes</taxon>
        <taxon>Pucciniales</taxon>
        <taxon>Pucciniaceae</taxon>
        <taxon>Puccinia</taxon>
    </lineage>
</organism>
<comment type="caution">
    <text evidence="4">The sequence shown here is derived from an EMBL/GenBank/DDBJ whole genome shotgun (WGS) entry which is preliminary data.</text>
</comment>
<evidence type="ECO:0000259" key="3">
    <source>
        <dbReference type="Pfam" id="PF18802"/>
    </source>
</evidence>
<reference evidence="4 5" key="1">
    <citation type="submission" date="2019-05" db="EMBL/GenBank/DDBJ databases">
        <title>Emergence of the Ug99 lineage of the wheat stem rust pathogen through somatic hybridization.</title>
        <authorList>
            <person name="Li F."/>
            <person name="Upadhyaya N.M."/>
            <person name="Sperschneider J."/>
            <person name="Matny O."/>
            <person name="Nguyen-Phuc H."/>
            <person name="Mago R."/>
            <person name="Raley C."/>
            <person name="Miller M.E."/>
            <person name="Silverstein K.A.T."/>
            <person name="Henningsen E."/>
            <person name="Hirsch C.D."/>
            <person name="Visser B."/>
            <person name="Pretorius Z.A."/>
            <person name="Steffenson B.J."/>
            <person name="Schwessinger B."/>
            <person name="Dodds P.N."/>
            <person name="Figueroa M."/>
        </authorList>
    </citation>
    <scope>NUCLEOTIDE SEQUENCE [LARGE SCALE GENOMIC DNA]</scope>
    <source>
        <strain evidence="4">21-0</strain>
    </source>
</reference>
<feature type="region of interest" description="Disordered" evidence="2">
    <location>
        <begin position="996"/>
        <end position="1021"/>
    </location>
</feature>
<feature type="compositionally biased region" description="Polar residues" evidence="2">
    <location>
        <begin position="91"/>
        <end position="102"/>
    </location>
</feature>
<accession>A0A5B0Q540</accession>
<feature type="region of interest" description="Disordered" evidence="2">
    <location>
        <begin position="91"/>
        <end position="116"/>
    </location>
</feature>
<feature type="coiled-coil region" evidence="1">
    <location>
        <begin position="679"/>
        <end position="709"/>
    </location>
</feature>
<dbReference type="OrthoDB" id="2496649at2759"/>
<keyword evidence="5" id="KW-1185">Reference proteome</keyword>
<dbReference type="InterPro" id="IPR041320">
    <property type="entry name" value="CxC1"/>
</dbReference>
<sequence length="1021" mass="117406">MPPKSTQAKPSQLTRPRSQSTQPKLNLTRNSTRPRLDESKPKRTSRVNPYRHETPGQRALREKNEARLERSYQRIEALHRGELPMPSSSRALEAHLQSQQDSGQEEERQGIEGSNQLTSSHLWDNFAEEDSADWETLEETPRPVTSLSQRIFDFNSQHKIQALRRNWDRIIPQLHGVYMWLKFKTANWTASNSFDSFEGQFCNCTQFKYRTVDFVDLMSQKRIRQKFCNCLPDAVRLLTLGYIGSSPIRPRTAISVRLLQFHDLAWQWCHVATQPFTEVVARWVEVRSTKLWNENHTKRRDIRKCFSAAVDIFRLMLQKTTELVNTSLQLTKTQRLAKSCCPGCFGTSILNDSHIPQPSVKDSLIVCLDGNFQHRRHANAGVKGVQLVNPPIFLKPEAVENMRSEIENLGRPEVSDPCSDSHKAANDKRSESTWKGCDDTGLMGCCCRHDQVVYLANIHRTGEQRSLPVAILKQLLEEVDGRPLGVLYDIGCSLHKFLNIRDFFAFPEKKELIKFGTSVFHAYVHEWKCQVAYNPRFNVGWGLSDGEGLERLWSSLSPLVRTLRYSSRNHRLAALSHQCQFHNTEGKSTLMLWLRKKFGAAQLARREAKEKLKRLLLLSNPFSNGGRTNYTKQFFISQWENQVNHLKQVSDEDTEQRNKLTKLIKMEKSLKKLRDMVAKGKWDNRAEILERSVEEIEQAEASQVELAAQLGFMYTGAGTDFEKEKMKLLVWSKKRELYTKAVEIMGVRQPISESRTRARNVGTTLKEKIYESINGRKGAVLRLINQFNKVNEAYLEKYDQEALNDPEYKALSWDLFASKKLDDIFWNEAHFYHSQAPWAVSLDVREGIRSFLMVDRAEEELDLIAQELGRAMTWAVELHNMLDQLAGQIKDLSPNTTEVVIPARVGTLSAQTGQQVLMFELYLQLADHVKLMRLWAPDVDWLWGKTRLPGSSHRWFELVSSLGTNLDASDMIVEDLEPTIDEIEEQLQEEVFIDDANDGELAGDEEVQEMVGDANPDQPND</sequence>
<dbReference type="PANTHER" id="PTHR33096:SF1">
    <property type="entry name" value="CXC1-LIKE CYSTEINE CLUSTER ASSOCIATED WITH KDZ TRANSPOSASES DOMAIN-CONTAINING PROTEIN"/>
    <property type="match status" value="1"/>
</dbReference>
<evidence type="ECO:0000313" key="4">
    <source>
        <dbReference type="EMBL" id="KAA1108202.1"/>
    </source>
</evidence>
<evidence type="ECO:0000256" key="2">
    <source>
        <dbReference type="SAM" id="MobiDB-lite"/>
    </source>
</evidence>
<evidence type="ECO:0000256" key="1">
    <source>
        <dbReference type="SAM" id="Coils"/>
    </source>
</evidence>
<dbReference type="AlphaFoldDB" id="A0A5B0Q540"/>